<evidence type="ECO:0000313" key="3">
    <source>
        <dbReference type="Proteomes" id="UP001162001"/>
    </source>
</evidence>
<feature type="transmembrane region" description="Helical" evidence="1">
    <location>
        <begin position="37"/>
        <end position="61"/>
    </location>
</feature>
<proteinExistence type="predicted"/>
<organism evidence="2 3">
    <name type="scientific">Fadolivirus FV1/VV64</name>
    <dbReference type="NCBI Taxonomy" id="3070911"/>
    <lineage>
        <taxon>Viruses</taxon>
        <taxon>Varidnaviria</taxon>
        <taxon>Bamfordvirae</taxon>
        <taxon>Nucleocytoviricota</taxon>
        <taxon>Megaviricetes</taxon>
        <taxon>Imitervirales</taxon>
        <taxon>Mimiviridae</taxon>
        <taxon>Klosneuvirinae</taxon>
        <taxon>Fadolivirus</taxon>
        <taxon>Fadolivirus algeromassiliense</taxon>
    </lineage>
</organism>
<dbReference type="Proteomes" id="UP001162001">
    <property type="component" value="Segment"/>
</dbReference>
<sequence length="66" mass="7885">MLEEDKLKIYFNIFIFVIVFNISTIKDYKGCNNYIDMIFLFLSVTIYGIILGYLVGIWIYIMKKID</sequence>
<feature type="transmembrane region" description="Helical" evidence="1">
    <location>
        <begin position="7"/>
        <end position="25"/>
    </location>
</feature>
<keyword evidence="1" id="KW-0472">Membrane</keyword>
<evidence type="ECO:0000313" key="2">
    <source>
        <dbReference type="EMBL" id="QKF94035.1"/>
    </source>
</evidence>
<name>A0A7D3V5I6_9VIRU</name>
<accession>A0A7D3V5I6</accession>
<keyword evidence="3" id="KW-1185">Reference proteome</keyword>
<keyword evidence="1" id="KW-1133">Transmembrane helix</keyword>
<gene>
    <name evidence="2" type="ORF">Fadolivirus_1_577</name>
</gene>
<reference evidence="2 3" key="1">
    <citation type="submission" date="2020-04" db="EMBL/GenBank/DDBJ databases">
        <title>Advantages and limits of metagenomic assembly and binning of a giant virus.</title>
        <authorList>
            <person name="Schulz F."/>
            <person name="Andreani J."/>
            <person name="Francis R."/>
            <person name="Boudjemaa H."/>
            <person name="Bou Khalil J.Y."/>
            <person name="Lee J."/>
            <person name="La Scola B."/>
            <person name="Woyke T."/>
        </authorList>
    </citation>
    <scope>NUCLEOTIDE SEQUENCE [LARGE SCALE GENOMIC DNA]</scope>
    <source>
        <strain evidence="2 3">FV1/VV64</strain>
    </source>
</reference>
<evidence type="ECO:0000256" key="1">
    <source>
        <dbReference type="SAM" id="Phobius"/>
    </source>
</evidence>
<keyword evidence="1" id="KW-0812">Transmembrane</keyword>
<dbReference type="EMBL" id="MT418680">
    <property type="protein sequence ID" value="QKF94035.1"/>
    <property type="molecule type" value="Genomic_DNA"/>
</dbReference>
<protein>
    <submittedName>
        <fullName evidence="2">Uncharacterized protein</fullName>
    </submittedName>
</protein>